<evidence type="ECO:0000259" key="4">
    <source>
        <dbReference type="Pfam" id="PF05426"/>
    </source>
</evidence>
<evidence type="ECO:0000313" key="5">
    <source>
        <dbReference type="EMBL" id="GMR26211.1"/>
    </source>
</evidence>
<keyword evidence="6" id="KW-1185">Reference proteome</keyword>
<dbReference type="InterPro" id="IPR008397">
    <property type="entry name" value="Alginate_lyase_dom"/>
</dbReference>
<keyword evidence="1 3" id="KW-0732">Signal</keyword>
<dbReference type="Proteomes" id="UP001306668">
    <property type="component" value="Unassembled WGS sequence"/>
</dbReference>
<evidence type="ECO:0000256" key="3">
    <source>
        <dbReference type="SAM" id="SignalP"/>
    </source>
</evidence>
<accession>A0ABQ6Q7N1</accession>
<dbReference type="SUPFAM" id="SSF48230">
    <property type="entry name" value="Chondroitin AC/alginate lyase"/>
    <property type="match status" value="1"/>
</dbReference>
<name>A0ABQ6Q7N1_9GAMM</name>
<feature type="signal peptide" evidence="3">
    <location>
        <begin position="1"/>
        <end position="22"/>
    </location>
</feature>
<gene>
    <name evidence="5" type="ORF">STENOSP10_04300</name>
</gene>
<evidence type="ECO:0000256" key="2">
    <source>
        <dbReference type="ARBA" id="ARBA00023239"/>
    </source>
</evidence>
<dbReference type="InterPro" id="IPR008929">
    <property type="entry name" value="Chondroitin_lyas"/>
</dbReference>
<evidence type="ECO:0000256" key="1">
    <source>
        <dbReference type="ARBA" id="ARBA00022729"/>
    </source>
</evidence>
<organism evidence="5 6">
    <name type="scientific">Stenotrophomonas sepilia</name>
    <dbReference type="NCBI Taxonomy" id="2860290"/>
    <lineage>
        <taxon>Bacteria</taxon>
        <taxon>Pseudomonadati</taxon>
        <taxon>Pseudomonadota</taxon>
        <taxon>Gammaproteobacteria</taxon>
        <taxon>Lysobacterales</taxon>
        <taxon>Lysobacteraceae</taxon>
        <taxon>Stenotrophomonas</taxon>
        <taxon>Stenotrophomonas maltophilia group</taxon>
    </lineage>
</organism>
<dbReference type="GO" id="GO:0016829">
    <property type="term" value="F:lyase activity"/>
    <property type="evidence" value="ECO:0007669"/>
    <property type="project" value="UniProtKB-KW"/>
</dbReference>
<dbReference type="Pfam" id="PF05426">
    <property type="entry name" value="Alginate_lyase"/>
    <property type="match status" value="1"/>
</dbReference>
<dbReference type="PROSITE" id="PS51257">
    <property type="entry name" value="PROKAR_LIPOPROTEIN"/>
    <property type="match status" value="1"/>
</dbReference>
<evidence type="ECO:0000313" key="6">
    <source>
        <dbReference type="Proteomes" id="UP001306668"/>
    </source>
</evidence>
<dbReference type="NCBIfam" id="NF001469">
    <property type="entry name" value="PRK00325.1-4"/>
    <property type="match status" value="1"/>
</dbReference>
<feature type="chain" id="PRO_5045552548" evidence="3">
    <location>
        <begin position="23"/>
        <end position="333"/>
    </location>
</feature>
<comment type="caution">
    <text evidence="5">The sequence shown here is derived from an EMBL/GenBank/DDBJ whole genome shotgun (WGS) entry which is preliminary data.</text>
</comment>
<dbReference type="EMBL" id="BTRJ01000003">
    <property type="protein sequence ID" value="GMR26211.1"/>
    <property type="molecule type" value="Genomic_DNA"/>
</dbReference>
<proteinExistence type="predicted"/>
<protein>
    <submittedName>
        <fullName evidence="5">Mannuronate-specific alginate lyase</fullName>
    </submittedName>
</protein>
<reference evidence="6" key="1">
    <citation type="submission" date="2023-07" db="EMBL/GenBank/DDBJ databases">
        <title>Genome sequence of Stenotrophomonas sp. Alg010 isolated from Sargassum waste.</title>
        <authorList>
            <person name="Mohapatra"/>
            <person name="B.R."/>
        </authorList>
    </citation>
    <scope>NUCLEOTIDE SEQUENCE [LARGE SCALE GENOMIC DNA]</scope>
    <source>
        <strain evidence="6">Alg010</strain>
    </source>
</reference>
<dbReference type="RefSeq" id="WP_338167429.1">
    <property type="nucleotide sequence ID" value="NZ_BTRJ01000003.1"/>
</dbReference>
<keyword evidence="2 5" id="KW-0456">Lyase</keyword>
<feature type="domain" description="Alginate lyase" evidence="4">
    <location>
        <begin position="38"/>
        <end position="270"/>
    </location>
</feature>
<dbReference type="Gene3D" id="1.50.10.100">
    <property type="entry name" value="Chondroitin AC/alginate lyase"/>
    <property type="match status" value="1"/>
</dbReference>
<sequence length="333" mass="37152">MSLPLLRLALLPALLASACAFAACPAPPAGQPDIRALGYYTDKAGSVIDPALHQQNKDATAPLDRYAADVAHMSDDYLRSGDPAAAQCTLNWLGAWADEGAMLGQMIRVNNDQSFYMRQWMLDAVAMAYLKVHDQADPQQRARIDPWLQQLARANLSYWDNPKRRRNNHYYWGGLGVLATGLVTDDQTLWQAGHAAFQKGIDDIQDDGSLPLEMARGQRALHYHDYALTPLVMMAELARLRGQDWYARRDHAIDRLARRVIEGSKDPAWFNQQTGVAQLPLQASGWVEFYRLRSPDGGLFDAAHARGPFHSPRLGGDLTLMATHGIVRTPLRW</sequence>